<protein>
    <submittedName>
        <fullName evidence="1">Uncharacterized protein</fullName>
    </submittedName>
</protein>
<reference evidence="1" key="1">
    <citation type="submission" date="2023-03" db="EMBL/GenBank/DDBJ databases">
        <title>Emydomyces testavorans Genome Sequence.</title>
        <authorList>
            <person name="Hoyer L."/>
        </authorList>
    </citation>
    <scope>NUCLEOTIDE SEQUENCE</scope>
    <source>
        <strain evidence="1">16-2883</strain>
    </source>
</reference>
<dbReference type="EMBL" id="CP120630">
    <property type="protein sequence ID" value="WEW61322.1"/>
    <property type="molecule type" value="Genomic_DNA"/>
</dbReference>
<proteinExistence type="predicted"/>
<evidence type="ECO:0000313" key="2">
    <source>
        <dbReference type="Proteomes" id="UP001219355"/>
    </source>
</evidence>
<accession>A0AAF0DMI2</accession>
<organism evidence="1 2">
    <name type="scientific">Emydomyces testavorans</name>
    <dbReference type="NCBI Taxonomy" id="2070801"/>
    <lineage>
        <taxon>Eukaryota</taxon>
        <taxon>Fungi</taxon>
        <taxon>Dikarya</taxon>
        <taxon>Ascomycota</taxon>
        <taxon>Pezizomycotina</taxon>
        <taxon>Eurotiomycetes</taxon>
        <taxon>Eurotiomycetidae</taxon>
        <taxon>Onygenales</taxon>
        <taxon>Nannizziopsiaceae</taxon>
        <taxon>Emydomyces</taxon>
    </lineage>
</organism>
<dbReference type="AlphaFoldDB" id="A0AAF0DMI2"/>
<keyword evidence="2" id="KW-1185">Reference proteome</keyword>
<gene>
    <name evidence="1" type="ORF">PRK78_006812</name>
</gene>
<dbReference type="SUPFAM" id="SSF56059">
    <property type="entry name" value="Glutathione synthetase ATP-binding domain-like"/>
    <property type="match status" value="1"/>
</dbReference>
<dbReference type="Proteomes" id="UP001219355">
    <property type="component" value="Chromosome 4"/>
</dbReference>
<name>A0AAF0DMI2_9EURO</name>
<evidence type="ECO:0000313" key="1">
    <source>
        <dbReference type="EMBL" id="WEW61322.1"/>
    </source>
</evidence>
<sequence>MERSTPRAHLQQICFSKSDSQTVLHPFHADSSTRAEENLRLESHLLRLYPRESWPKECYRAACPHPILLHPQHHQSLQALHEALTLAVTNIVERWWTDTAARFPERMPLEPHEEDLLRWMENEAVDAIRPFNECRGSWRPDFLVEEMPCATGLHSIAERFVICEINARFSFNGFCLSVTGQQGLSNMGAEQKRFTGVLEPNQVTGELCSLFDSARPLHLLKGEEHGMDIHLFVEDVERRTGMRPKFITPSDLRLVPSQDSKSGYKLCCTVKGEGSQLPDAVHGDTMKARESAQLTHEGEVLEEVHQVGLELHQRELRALPPEMLREIALRCFNDMRTILFVHDKRLLGIVLQELGDLVFKHGILSETQAQILRDGIAPSIIPGSPELEEFIHLCKDQPELKDNYLLKSIRSGKGAGIIFGDEISGDEWQDKLESLRQPSLAPDRTSYIVQRQVKQRLYDVLLRETDGLQRNRLIGTYLSIDGKFLGIGTWRSGPGRICAISHGGAFLFSVMSSRHHAEKAKEGWNASRYLDWLQFIGSWIRRRLVNRSKSVD</sequence>